<dbReference type="SUPFAM" id="SSF110997">
    <property type="entry name" value="Sporulation related repeat"/>
    <property type="match status" value="1"/>
</dbReference>
<comment type="caution">
    <text evidence="2">The sequence shown here is derived from an EMBL/GenBank/DDBJ whole genome shotgun (WGS) entry which is preliminary data.</text>
</comment>
<dbReference type="InterPro" id="IPR036680">
    <property type="entry name" value="SPOR-like_sf"/>
</dbReference>
<sequence length="238" mass="25930">MKLLFGVLVLANVGLFMWGLWYHQSLVNIDPVKPQPTVAPDKMKLLSEPGARLVLRSPTTATAPNASGESTANANCFQLGSFPTLEKARTAAGKLDMWGLGYARVAEFETLGPSYRVYLPPYPSPDAAERKRRELTKLGFTDHAVIQQEEGMENAISLGIFSVEQNAITRAKQLARQSIDASIQPIPNVHPVYWLTLTAPAVDGQIGSIPMERFAEEDWGAPNVSLRPGQCGVSRAAQ</sequence>
<dbReference type="PROSITE" id="PS51724">
    <property type="entry name" value="SPOR"/>
    <property type="match status" value="1"/>
</dbReference>
<evidence type="ECO:0000259" key="1">
    <source>
        <dbReference type="PROSITE" id="PS51724"/>
    </source>
</evidence>
<gene>
    <name evidence="2" type="ORF">A2W18_07855</name>
</gene>
<evidence type="ECO:0000313" key="2">
    <source>
        <dbReference type="EMBL" id="OGI67574.1"/>
    </source>
</evidence>
<dbReference type="GO" id="GO:0042834">
    <property type="term" value="F:peptidoglycan binding"/>
    <property type="evidence" value="ECO:0007669"/>
    <property type="project" value="InterPro"/>
</dbReference>
<dbReference type="AlphaFoldDB" id="A0A1F6VDA3"/>
<evidence type="ECO:0000313" key="3">
    <source>
        <dbReference type="Proteomes" id="UP000179076"/>
    </source>
</evidence>
<name>A0A1F6VDA3_9PROT</name>
<dbReference type="InterPro" id="IPR007730">
    <property type="entry name" value="SPOR-like_dom"/>
</dbReference>
<reference evidence="2 3" key="1">
    <citation type="journal article" date="2016" name="Nat. Commun.">
        <title>Thousands of microbial genomes shed light on interconnected biogeochemical processes in an aquifer system.</title>
        <authorList>
            <person name="Anantharaman K."/>
            <person name="Brown C.T."/>
            <person name="Hug L.A."/>
            <person name="Sharon I."/>
            <person name="Castelle C.J."/>
            <person name="Probst A.J."/>
            <person name="Thomas B.C."/>
            <person name="Singh A."/>
            <person name="Wilkins M.J."/>
            <person name="Karaoz U."/>
            <person name="Brodie E.L."/>
            <person name="Williams K.H."/>
            <person name="Hubbard S.S."/>
            <person name="Banfield J.F."/>
        </authorList>
    </citation>
    <scope>NUCLEOTIDE SEQUENCE [LARGE SCALE GENOMIC DNA]</scope>
</reference>
<dbReference type="EMBL" id="MFSP01000056">
    <property type="protein sequence ID" value="OGI67574.1"/>
    <property type="molecule type" value="Genomic_DNA"/>
</dbReference>
<dbReference type="Pfam" id="PF05036">
    <property type="entry name" value="SPOR"/>
    <property type="match status" value="1"/>
</dbReference>
<dbReference type="Proteomes" id="UP000179076">
    <property type="component" value="Unassembled WGS sequence"/>
</dbReference>
<proteinExistence type="predicted"/>
<accession>A0A1F6VDA3</accession>
<protein>
    <recommendedName>
        <fullName evidence="1">SPOR domain-containing protein</fullName>
    </recommendedName>
</protein>
<feature type="domain" description="SPOR" evidence="1">
    <location>
        <begin position="69"/>
        <end position="148"/>
    </location>
</feature>
<dbReference type="Gene3D" id="3.30.70.1070">
    <property type="entry name" value="Sporulation related repeat"/>
    <property type="match status" value="1"/>
</dbReference>
<organism evidence="2 3">
    <name type="scientific">Candidatus Muproteobacteria bacterium RBG_16_60_9</name>
    <dbReference type="NCBI Taxonomy" id="1817755"/>
    <lineage>
        <taxon>Bacteria</taxon>
        <taxon>Pseudomonadati</taxon>
        <taxon>Pseudomonadota</taxon>
        <taxon>Candidatus Muproteobacteria</taxon>
    </lineage>
</organism>